<dbReference type="Proteomes" id="UP000034279">
    <property type="component" value="Unassembled WGS sequence"/>
</dbReference>
<dbReference type="Proteomes" id="UP000034188">
    <property type="component" value="Unassembled WGS sequence"/>
</dbReference>
<dbReference type="EMBL" id="JJPJ01000016">
    <property type="protein sequence ID" value="KKG66188.1"/>
    <property type="molecule type" value="Genomic_DNA"/>
</dbReference>
<evidence type="ECO:0000313" key="6">
    <source>
        <dbReference type="Proteomes" id="UP000034566"/>
    </source>
</evidence>
<sequence>MTAKSSRKGGLKMSSYPPGEQYENCKDCDGSCIGSISCGPDGYAVCCACRGPGCLLTLEEHENPSDACREKRALAVQRIAEFERELEGEGV</sequence>
<dbReference type="AlphaFoldDB" id="A0A0F8IRY2"/>
<name>A0A0F8IRY2_METMZ</name>
<evidence type="ECO:0000313" key="3">
    <source>
        <dbReference type="EMBL" id="KKG66188.1"/>
    </source>
</evidence>
<comment type="caution">
    <text evidence="3">The sequence shown here is derived from an EMBL/GenBank/DDBJ whole genome shotgun (WGS) entry which is preliminary data.</text>
</comment>
<gene>
    <name evidence="1" type="ORF">DU33_16105</name>
    <name evidence="2" type="ORF">DU45_19045</name>
    <name evidence="3" type="ORF">DU64_15320</name>
</gene>
<evidence type="ECO:0000313" key="4">
    <source>
        <dbReference type="Proteomes" id="UP000034188"/>
    </source>
</evidence>
<protein>
    <submittedName>
        <fullName evidence="3">Uncharacterized protein</fullName>
    </submittedName>
</protein>
<dbReference type="EMBL" id="JJPI01000153">
    <property type="protein sequence ID" value="KKG49232.1"/>
    <property type="molecule type" value="Genomic_DNA"/>
</dbReference>
<evidence type="ECO:0000313" key="1">
    <source>
        <dbReference type="EMBL" id="KKG49232.1"/>
    </source>
</evidence>
<dbReference type="PATRIC" id="fig|2209.42.peg.3546"/>
<dbReference type="EMBL" id="JJPK01000055">
    <property type="protein sequence ID" value="KKG62231.1"/>
    <property type="molecule type" value="Genomic_DNA"/>
</dbReference>
<proteinExistence type="predicted"/>
<reference evidence="4 5" key="1">
    <citation type="journal article" date="2015" name="ISME J.">
        <title>Genomic and phenotypic differentiation among Methanosarcina mazei populations from Columbia River sediment.</title>
        <authorList>
            <person name="Youngblut N.D."/>
            <person name="Wirth J.S."/>
            <person name="Henriksen J.R."/>
            <person name="Smith M."/>
            <person name="Simon H."/>
            <person name="Metcalf W.W."/>
            <person name="Whitaker R.J."/>
        </authorList>
    </citation>
    <scope>NUCLEOTIDE SEQUENCE [LARGE SCALE GENOMIC DNA]</scope>
    <source>
        <strain evidence="1 4">3.F.T.1A.1</strain>
        <strain evidence="3 5">3.F.T.1A.2</strain>
        <strain evidence="2 6">3.F.T.1A.4</strain>
    </source>
</reference>
<organism evidence="3 5">
    <name type="scientific">Methanosarcina mazei</name>
    <name type="common">Methanosarcina frisia</name>
    <dbReference type="NCBI Taxonomy" id="2209"/>
    <lineage>
        <taxon>Archaea</taxon>
        <taxon>Methanobacteriati</taxon>
        <taxon>Methanobacteriota</taxon>
        <taxon>Stenosarchaea group</taxon>
        <taxon>Methanomicrobia</taxon>
        <taxon>Methanosarcinales</taxon>
        <taxon>Methanosarcinaceae</taxon>
        <taxon>Methanosarcina</taxon>
    </lineage>
</organism>
<evidence type="ECO:0000313" key="5">
    <source>
        <dbReference type="Proteomes" id="UP000034279"/>
    </source>
</evidence>
<accession>A0A0F8IRY2</accession>
<evidence type="ECO:0000313" key="2">
    <source>
        <dbReference type="EMBL" id="KKG62231.1"/>
    </source>
</evidence>
<dbReference type="Proteomes" id="UP000034566">
    <property type="component" value="Unassembled WGS sequence"/>
</dbReference>